<evidence type="ECO:0000259" key="5">
    <source>
        <dbReference type="PROSITE" id="PS51800"/>
    </source>
</evidence>
<dbReference type="SUPFAM" id="SSF57667">
    <property type="entry name" value="beta-beta-alpha zinc fingers"/>
    <property type="match status" value="1"/>
</dbReference>
<dbReference type="PROSITE" id="PS51800">
    <property type="entry name" value="ZF_CHHC_U11_48K"/>
    <property type="match status" value="2"/>
</dbReference>
<dbReference type="OrthoDB" id="5839404at2759"/>
<proteinExistence type="predicted"/>
<dbReference type="InterPro" id="IPR036236">
    <property type="entry name" value="Znf_C2H2_sf"/>
</dbReference>
<sequence length="165" mass="19105">MSSKKDMSDKFNDLSDLPIAFDSSKYITCPYDKVHRLLPQRLANHLTRCSRNHPSSKLVRCPFNSTHLLKKNELIPHLSTCESSSVYTNFQFPDKLPESSTASEDIVPSKEDWDAEPPAPTYKPISHPEDDFILRNLQGAQPAERRIFRAMERKRFNEHKNKFSK</sequence>
<dbReference type="PANTHER" id="PTHR21402:SF5">
    <property type="entry name" value="GAMETOCYTE SPECIFIC FACTOR 1"/>
    <property type="match status" value="1"/>
</dbReference>
<feature type="domain" description="CHHC U11-48K-type" evidence="5">
    <location>
        <begin position="26"/>
        <end position="53"/>
    </location>
</feature>
<evidence type="ECO:0000313" key="7">
    <source>
        <dbReference type="Proteomes" id="UP000494163"/>
    </source>
</evidence>
<dbReference type="InterPro" id="IPR051591">
    <property type="entry name" value="UPF0224_FAM112_RNA_Proc"/>
</dbReference>
<dbReference type="PANTHER" id="PTHR21402">
    <property type="entry name" value="GAMETOCYTE SPECIFIC FACTOR 1-RELATED"/>
    <property type="match status" value="1"/>
</dbReference>
<dbReference type="OMA" id="TRCARNH"/>
<keyword evidence="1" id="KW-0479">Metal-binding</keyword>
<dbReference type="Proteomes" id="UP000494163">
    <property type="component" value="Chromosome X"/>
</dbReference>
<keyword evidence="2" id="KW-0863">Zinc-finger</keyword>
<keyword evidence="3" id="KW-0862">Zinc</keyword>
<evidence type="ECO:0000313" key="6">
    <source>
        <dbReference type="EMBL" id="ALC48554.1"/>
    </source>
</evidence>
<name>A0A0M4EI93_DROBS</name>
<feature type="domain" description="CHHC U11-48K-type" evidence="5">
    <location>
        <begin position="58"/>
        <end position="85"/>
    </location>
</feature>
<dbReference type="InterPro" id="IPR022776">
    <property type="entry name" value="TRM13/UPF0224_CHHC_Znf_dom"/>
</dbReference>
<protein>
    <submittedName>
        <fullName evidence="6">CG32625</fullName>
    </submittedName>
</protein>
<gene>
    <name evidence="6" type="ORF">Dbus_chrXg410</name>
</gene>
<dbReference type="Pfam" id="PF05253">
    <property type="entry name" value="zf-U11-48K"/>
    <property type="match status" value="2"/>
</dbReference>
<evidence type="ECO:0000256" key="1">
    <source>
        <dbReference type="ARBA" id="ARBA00022723"/>
    </source>
</evidence>
<evidence type="ECO:0000256" key="4">
    <source>
        <dbReference type="SAM" id="MobiDB-lite"/>
    </source>
</evidence>
<dbReference type="EMBL" id="CP012528">
    <property type="protein sequence ID" value="ALC48554.1"/>
    <property type="molecule type" value="Genomic_DNA"/>
</dbReference>
<dbReference type="AlphaFoldDB" id="A0A0M4EI93"/>
<reference evidence="6 7" key="1">
    <citation type="submission" date="2015-08" db="EMBL/GenBank/DDBJ databases">
        <title>Ancestral chromatin configuration constrains chromatin evolution on differentiating sex chromosomes in Drosophila.</title>
        <authorList>
            <person name="Zhou Q."/>
            <person name="Bachtrog D."/>
        </authorList>
    </citation>
    <scope>NUCLEOTIDE SEQUENCE [LARGE SCALE GENOMIC DNA]</scope>
    <source>
        <tissue evidence="6">Whole larvae</tissue>
    </source>
</reference>
<evidence type="ECO:0000256" key="2">
    <source>
        <dbReference type="ARBA" id="ARBA00022771"/>
    </source>
</evidence>
<feature type="region of interest" description="Disordered" evidence="4">
    <location>
        <begin position="97"/>
        <end position="128"/>
    </location>
</feature>
<evidence type="ECO:0000256" key="3">
    <source>
        <dbReference type="ARBA" id="ARBA00022833"/>
    </source>
</evidence>
<organism evidence="6 7">
    <name type="scientific">Drosophila busckii</name>
    <name type="common">Fruit fly</name>
    <dbReference type="NCBI Taxonomy" id="30019"/>
    <lineage>
        <taxon>Eukaryota</taxon>
        <taxon>Metazoa</taxon>
        <taxon>Ecdysozoa</taxon>
        <taxon>Arthropoda</taxon>
        <taxon>Hexapoda</taxon>
        <taxon>Insecta</taxon>
        <taxon>Pterygota</taxon>
        <taxon>Neoptera</taxon>
        <taxon>Endopterygota</taxon>
        <taxon>Diptera</taxon>
        <taxon>Brachycera</taxon>
        <taxon>Muscomorpha</taxon>
        <taxon>Ephydroidea</taxon>
        <taxon>Drosophilidae</taxon>
        <taxon>Drosophila</taxon>
    </lineage>
</organism>
<dbReference type="GO" id="GO:0008270">
    <property type="term" value="F:zinc ion binding"/>
    <property type="evidence" value="ECO:0007669"/>
    <property type="project" value="UniProtKB-KW"/>
</dbReference>
<accession>A0A0M4EI93</accession>
<keyword evidence="7" id="KW-1185">Reference proteome</keyword>